<organism evidence="1">
    <name type="scientific">Arundo donax</name>
    <name type="common">Giant reed</name>
    <name type="synonym">Donax arundinaceus</name>
    <dbReference type="NCBI Taxonomy" id="35708"/>
    <lineage>
        <taxon>Eukaryota</taxon>
        <taxon>Viridiplantae</taxon>
        <taxon>Streptophyta</taxon>
        <taxon>Embryophyta</taxon>
        <taxon>Tracheophyta</taxon>
        <taxon>Spermatophyta</taxon>
        <taxon>Magnoliopsida</taxon>
        <taxon>Liliopsida</taxon>
        <taxon>Poales</taxon>
        <taxon>Poaceae</taxon>
        <taxon>PACMAD clade</taxon>
        <taxon>Arundinoideae</taxon>
        <taxon>Arundineae</taxon>
        <taxon>Arundo</taxon>
    </lineage>
</organism>
<evidence type="ECO:0000313" key="1">
    <source>
        <dbReference type="EMBL" id="JAE21715.1"/>
    </source>
</evidence>
<dbReference type="AlphaFoldDB" id="A0A0A9G9F4"/>
<protein>
    <submittedName>
        <fullName evidence="1">Uncharacterized protein</fullName>
    </submittedName>
</protein>
<accession>A0A0A9G9F4</accession>
<dbReference type="EMBL" id="GBRH01176181">
    <property type="protein sequence ID" value="JAE21715.1"/>
    <property type="molecule type" value="Transcribed_RNA"/>
</dbReference>
<name>A0A0A9G9F4_ARUDO</name>
<reference evidence="1" key="2">
    <citation type="journal article" date="2015" name="Data Brief">
        <title>Shoot transcriptome of the giant reed, Arundo donax.</title>
        <authorList>
            <person name="Barrero R.A."/>
            <person name="Guerrero F.D."/>
            <person name="Moolhuijzen P."/>
            <person name="Goolsby J.A."/>
            <person name="Tidwell J."/>
            <person name="Bellgard S.E."/>
            <person name="Bellgard M.I."/>
        </authorList>
    </citation>
    <scope>NUCLEOTIDE SEQUENCE</scope>
    <source>
        <tissue evidence="1">Shoot tissue taken approximately 20 cm above the soil surface</tissue>
    </source>
</reference>
<sequence length="57" mass="6228">MKRMMKGCLSTVQLLNASIYEQDDFSGTSEEFAVNLAQATTTTAHVNKGMGEKKVLC</sequence>
<reference evidence="1" key="1">
    <citation type="submission" date="2014-09" db="EMBL/GenBank/DDBJ databases">
        <authorList>
            <person name="Magalhaes I.L.F."/>
            <person name="Oliveira U."/>
            <person name="Santos F.R."/>
            <person name="Vidigal T.H.D.A."/>
            <person name="Brescovit A.D."/>
            <person name="Santos A.J."/>
        </authorList>
    </citation>
    <scope>NUCLEOTIDE SEQUENCE</scope>
    <source>
        <tissue evidence="1">Shoot tissue taken approximately 20 cm above the soil surface</tissue>
    </source>
</reference>
<proteinExistence type="predicted"/>